<keyword evidence="1" id="KW-0732">Signal</keyword>
<evidence type="ECO:0000313" key="2">
    <source>
        <dbReference type="EMBL" id="RPB10269.1"/>
    </source>
</evidence>
<dbReference type="Proteomes" id="UP000277580">
    <property type="component" value="Unassembled WGS sequence"/>
</dbReference>
<dbReference type="AlphaFoldDB" id="A0A3N4KLK2"/>
<proteinExistence type="predicted"/>
<name>A0A3N4KLK2_9PEZI</name>
<feature type="signal peptide" evidence="1">
    <location>
        <begin position="1"/>
        <end position="20"/>
    </location>
</feature>
<evidence type="ECO:0008006" key="4">
    <source>
        <dbReference type="Google" id="ProtNLM"/>
    </source>
</evidence>
<keyword evidence="3" id="KW-1185">Reference proteome</keyword>
<dbReference type="EMBL" id="ML119144">
    <property type="protein sequence ID" value="RPB10269.1"/>
    <property type="molecule type" value="Genomic_DNA"/>
</dbReference>
<evidence type="ECO:0000256" key="1">
    <source>
        <dbReference type="SAM" id="SignalP"/>
    </source>
</evidence>
<gene>
    <name evidence="2" type="ORF">P167DRAFT_270311</name>
</gene>
<accession>A0A3N4KLK2</accession>
<dbReference type="InParanoid" id="A0A3N4KLK2"/>
<reference evidence="2 3" key="1">
    <citation type="journal article" date="2018" name="Nat. Ecol. Evol.">
        <title>Pezizomycetes genomes reveal the molecular basis of ectomycorrhizal truffle lifestyle.</title>
        <authorList>
            <person name="Murat C."/>
            <person name="Payen T."/>
            <person name="Noel B."/>
            <person name="Kuo A."/>
            <person name="Morin E."/>
            <person name="Chen J."/>
            <person name="Kohler A."/>
            <person name="Krizsan K."/>
            <person name="Balestrini R."/>
            <person name="Da Silva C."/>
            <person name="Montanini B."/>
            <person name="Hainaut M."/>
            <person name="Levati E."/>
            <person name="Barry K.W."/>
            <person name="Belfiori B."/>
            <person name="Cichocki N."/>
            <person name="Clum A."/>
            <person name="Dockter R.B."/>
            <person name="Fauchery L."/>
            <person name="Guy J."/>
            <person name="Iotti M."/>
            <person name="Le Tacon F."/>
            <person name="Lindquist E.A."/>
            <person name="Lipzen A."/>
            <person name="Malagnac F."/>
            <person name="Mello A."/>
            <person name="Molinier V."/>
            <person name="Miyauchi S."/>
            <person name="Poulain J."/>
            <person name="Riccioni C."/>
            <person name="Rubini A."/>
            <person name="Sitrit Y."/>
            <person name="Splivallo R."/>
            <person name="Traeger S."/>
            <person name="Wang M."/>
            <person name="Zifcakova L."/>
            <person name="Wipf D."/>
            <person name="Zambonelli A."/>
            <person name="Paolocci F."/>
            <person name="Nowrousian M."/>
            <person name="Ottonello S."/>
            <person name="Baldrian P."/>
            <person name="Spatafora J.W."/>
            <person name="Henrissat B."/>
            <person name="Nagy L.G."/>
            <person name="Aury J.M."/>
            <person name="Wincker P."/>
            <person name="Grigoriev I.V."/>
            <person name="Bonfante P."/>
            <person name="Martin F.M."/>
        </authorList>
    </citation>
    <scope>NUCLEOTIDE SEQUENCE [LARGE SCALE GENOMIC DNA]</scope>
    <source>
        <strain evidence="2 3">CCBAS932</strain>
    </source>
</reference>
<organism evidence="2 3">
    <name type="scientific">Morchella conica CCBAS932</name>
    <dbReference type="NCBI Taxonomy" id="1392247"/>
    <lineage>
        <taxon>Eukaryota</taxon>
        <taxon>Fungi</taxon>
        <taxon>Dikarya</taxon>
        <taxon>Ascomycota</taxon>
        <taxon>Pezizomycotina</taxon>
        <taxon>Pezizomycetes</taxon>
        <taxon>Pezizales</taxon>
        <taxon>Morchellaceae</taxon>
        <taxon>Morchella</taxon>
    </lineage>
</organism>
<feature type="chain" id="PRO_5017924137" description="Secreted protein" evidence="1">
    <location>
        <begin position="21"/>
        <end position="69"/>
    </location>
</feature>
<sequence>MSTAQLVCGVGACVCVCVWACWYVRHTHNCTEECNADQQEGSSNGYHHAYMMPSGPHKIIDLSALQLAA</sequence>
<protein>
    <recommendedName>
        <fullName evidence="4">Secreted protein</fullName>
    </recommendedName>
</protein>
<evidence type="ECO:0000313" key="3">
    <source>
        <dbReference type="Proteomes" id="UP000277580"/>
    </source>
</evidence>